<keyword evidence="2 3" id="KW-0862">Zinc</keyword>
<gene>
    <name evidence="3" type="primary">yacG</name>
    <name evidence="4" type="ORF">BALG_00549</name>
</gene>
<dbReference type="Pfam" id="PF03884">
    <property type="entry name" value="YacG"/>
    <property type="match status" value="1"/>
</dbReference>
<comment type="function">
    <text evidence="3">Inhibits all the catalytic activities of DNA gyrase by preventing its interaction with DNA. Acts by binding directly to the C-terminal domain of GyrB, which probably disrupts DNA binding by the gyrase.</text>
</comment>
<feature type="binding site" evidence="3">
    <location>
        <position position="27"/>
    </location>
    <ligand>
        <name>Zn(2+)</name>
        <dbReference type="ChEBI" id="CHEBI:29105"/>
    </ligand>
</feature>
<dbReference type="RefSeq" id="WP_002970947.1">
    <property type="nucleotide sequence ID" value="NZ_EQ999546.1"/>
</dbReference>
<evidence type="ECO:0000313" key="4">
    <source>
        <dbReference type="EMBL" id="EEZ30430.1"/>
    </source>
</evidence>
<sequence>MDEKKNISPACGAKVTPLRPTRPCPECGKPSTREAYPFCSPRCKNIDLNRWLSGSYVIAGKPLGEEDENDS</sequence>
<comment type="similarity">
    <text evidence="3">Belongs to the DNA gyrase inhibitor YacG family.</text>
</comment>
<dbReference type="Gene3D" id="3.30.50.10">
    <property type="entry name" value="Erythroid Transcription Factor GATA-1, subunit A"/>
    <property type="match status" value="1"/>
</dbReference>
<dbReference type="SMR" id="A0A0E1X047"/>
<feature type="binding site" evidence="3">
    <location>
        <position position="24"/>
    </location>
    <ligand>
        <name>Zn(2+)</name>
        <dbReference type="ChEBI" id="CHEBI:29105"/>
    </ligand>
</feature>
<comment type="cofactor">
    <cofactor evidence="3">
        <name>Zn(2+)</name>
        <dbReference type="ChEBI" id="CHEBI:29105"/>
    </cofactor>
    <text evidence="3">Binds 1 zinc ion.</text>
</comment>
<dbReference type="HOGENOM" id="CLU_178280_2_0_5"/>
<feature type="binding site" evidence="3">
    <location>
        <position position="43"/>
    </location>
    <ligand>
        <name>Zn(2+)</name>
        <dbReference type="ChEBI" id="CHEBI:29105"/>
    </ligand>
</feature>
<dbReference type="HAMAP" id="MF_00649">
    <property type="entry name" value="DNA_gyrase_inhibitor_YacG"/>
    <property type="match status" value="1"/>
</dbReference>
<dbReference type="GO" id="GO:0006355">
    <property type="term" value="P:regulation of DNA-templated transcription"/>
    <property type="evidence" value="ECO:0007669"/>
    <property type="project" value="InterPro"/>
</dbReference>
<proteinExistence type="inferred from homology"/>
<feature type="binding site" evidence="3">
    <location>
        <position position="39"/>
    </location>
    <ligand>
        <name>Zn(2+)</name>
        <dbReference type="ChEBI" id="CHEBI:29105"/>
    </ligand>
</feature>
<dbReference type="InterPro" id="IPR005584">
    <property type="entry name" value="DNA_gyrase_inhibitor_YacG"/>
</dbReference>
<dbReference type="NCBIfam" id="NF002362">
    <property type="entry name" value="PRK01343.1"/>
    <property type="match status" value="1"/>
</dbReference>
<protein>
    <recommendedName>
        <fullName evidence="3">DNA gyrase inhibitor YacG</fullName>
    </recommendedName>
</protein>
<dbReference type="AlphaFoldDB" id="A0A0E1X047"/>
<accession>A0A0E1X047</accession>
<dbReference type="GeneID" id="99644521"/>
<evidence type="ECO:0000256" key="1">
    <source>
        <dbReference type="ARBA" id="ARBA00022723"/>
    </source>
</evidence>
<evidence type="ECO:0000256" key="2">
    <source>
        <dbReference type="ARBA" id="ARBA00022833"/>
    </source>
</evidence>
<reference evidence="4" key="1">
    <citation type="submission" date="2009-01" db="EMBL/GenBank/DDBJ databases">
        <title>The Genome Sequence of Brucella pinnipedialis M292/94/1.</title>
        <authorList>
            <consortium name="The Broad Institute Genome Sequencing Platform"/>
            <person name="Ward D."/>
            <person name="Young S.K."/>
            <person name="Kodira C.D."/>
            <person name="Zeng Q."/>
            <person name="Koehrsen M."/>
            <person name="Alvarado L."/>
            <person name="Berlin A."/>
            <person name="Borenstein D."/>
            <person name="Chen Z."/>
            <person name="Engels R."/>
            <person name="Freedman E."/>
            <person name="Gellesch M."/>
            <person name="Goldberg J."/>
            <person name="Griggs A."/>
            <person name="Gujja S."/>
            <person name="Heiman D."/>
            <person name="Hepburn T."/>
            <person name="Howarth C."/>
            <person name="Jen D."/>
            <person name="Larson L."/>
            <person name="Lewis B."/>
            <person name="Mehta T."/>
            <person name="Park D."/>
            <person name="Pearson M."/>
            <person name="Roberts A."/>
            <person name="Saif S."/>
            <person name="Shea T."/>
            <person name="Shenoy N."/>
            <person name="Sisk P."/>
            <person name="Stolte C."/>
            <person name="Sykes S."/>
            <person name="Walk T."/>
            <person name="White J."/>
            <person name="Yandava C."/>
            <person name="Whatmore A.M."/>
            <person name="Perrett L.L."/>
            <person name="O'Callaghan D."/>
            <person name="Nusbaum C."/>
            <person name="Galagan J."/>
            <person name="Birren B."/>
        </authorList>
    </citation>
    <scope>NUCLEOTIDE SEQUENCE [LARGE SCALE GENOMIC DNA]</scope>
    <source>
        <strain evidence="4">M292/94/1</strain>
    </source>
</reference>
<dbReference type="GO" id="GO:0008270">
    <property type="term" value="F:zinc ion binding"/>
    <property type="evidence" value="ECO:0007669"/>
    <property type="project" value="UniProtKB-UniRule"/>
</dbReference>
<evidence type="ECO:0000256" key="3">
    <source>
        <dbReference type="HAMAP-Rule" id="MF_00649"/>
    </source>
</evidence>
<dbReference type="InterPro" id="IPR013088">
    <property type="entry name" value="Znf_NHR/GATA"/>
</dbReference>
<name>A0A0E1X047_9HYPH</name>
<dbReference type="PANTHER" id="PTHR36150">
    <property type="entry name" value="DNA GYRASE INHIBITOR YACG"/>
    <property type="match status" value="1"/>
</dbReference>
<dbReference type="PANTHER" id="PTHR36150:SF1">
    <property type="entry name" value="DNA GYRASE INHIBITOR YACG"/>
    <property type="match status" value="1"/>
</dbReference>
<dbReference type="GeneID" id="55590030"/>
<dbReference type="GO" id="GO:0008657">
    <property type="term" value="F:DNA topoisomerase type II (double strand cut, ATP-hydrolyzing) inhibitor activity"/>
    <property type="evidence" value="ECO:0007669"/>
    <property type="project" value="UniProtKB-UniRule"/>
</dbReference>
<dbReference type="Proteomes" id="UP000004659">
    <property type="component" value="Unassembled WGS sequence"/>
</dbReference>
<organism evidence="4">
    <name type="scientific">Brucella pinnipedialis M292/94/1</name>
    <dbReference type="NCBI Taxonomy" id="520462"/>
    <lineage>
        <taxon>Bacteria</taxon>
        <taxon>Pseudomonadati</taxon>
        <taxon>Pseudomonadota</taxon>
        <taxon>Alphaproteobacteria</taxon>
        <taxon>Hyphomicrobiales</taxon>
        <taxon>Brucellaceae</taxon>
        <taxon>Brucella/Ochrobactrum group</taxon>
        <taxon>Brucella</taxon>
    </lineage>
</organism>
<keyword evidence="1 3" id="KW-0479">Metal-binding</keyword>
<dbReference type="SUPFAM" id="SSF57716">
    <property type="entry name" value="Glucocorticoid receptor-like (DNA-binding domain)"/>
    <property type="match status" value="1"/>
</dbReference>
<comment type="subunit">
    <text evidence="3">Interacts with GyrB.</text>
</comment>
<dbReference type="EMBL" id="EQ999546">
    <property type="protein sequence ID" value="EEZ30430.1"/>
    <property type="molecule type" value="Genomic_DNA"/>
</dbReference>